<reference evidence="1 2" key="1">
    <citation type="submission" date="2017-07" db="EMBL/GenBank/DDBJ databases">
        <title>Complete genome sequence of Actinoalloteichus hoggarensis DSM 45943, type strain of Actinoalloteichus hoggarensis.</title>
        <authorList>
            <person name="Ruckert C."/>
            <person name="Nouioui I."/>
            <person name="Willmese J."/>
            <person name="van Wezel G."/>
            <person name="Klenk H.-P."/>
            <person name="Kalinowski J."/>
            <person name="Zotchev S.B."/>
        </authorList>
    </citation>
    <scope>NUCLEOTIDE SEQUENCE [LARGE SCALE GENOMIC DNA]</scope>
    <source>
        <strain evidence="1 2">DSM 45943</strain>
    </source>
</reference>
<gene>
    <name evidence="1" type="ORF">AHOG_17445</name>
</gene>
<keyword evidence="2" id="KW-1185">Reference proteome</keyword>
<name>A0A221W5Z5_9PSEU</name>
<dbReference type="RefSeq" id="WP_245856283.1">
    <property type="nucleotide sequence ID" value="NZ_CP022521.1"/>
</dbReference>
<dbReference type="EMBL" id="CP022521">
    <property type="protein sequence ID" value="ASO21114.1"/>
    <property type="molecule type" value="Genomic_DNA"/>
</dbReference>
<sequence length="162" mass="16976">MIRFGTAVVVAILLSTGCGVSPSEVTDGGDAPTGLAPGVTLYFVDSNGALAPRLRETGRLGTISEAVSLLLDGPGDFDLDTEIAATEVTRVRVDTEPELIRLMVPLADYEVTSSGIDQIVCTAVGAHVQAGGSPRTRVQVRFTQHTPESDVRRTCPLLAEPS</sequence>
<dbReference type="AlphaFoldDB" id="A0A221W5Z5"/>
<dbReference type="Proteomes" id="UP000204221">
    <property type="component" value="Chromosome"/>
</dbReference>
<evidence type="ECO:0000313" key="1">
    <source>
        <dbReference type="EMBL" id="ASO21114.1"/>
    </source>
</evidence>
<protein>
    <submittedName>
        <fullName evidence="1">Uncharacterized protein</fullName>
    </submittedName>
</protein>
<dbReference type="PROSITE" id="PS51257">
    <property type="entry name" value="PROKAR_LIPOPROTEIN"/>
    <property type="match status" value="1"/>
</dbReference>
<dbReference type="KEGG" id="ahg:AHOG_17445"/>
<proteinExistence type="predicted"/>
<evidence type="ECO:0000313" key="2">
    <source>
        <dbReference type="Proteomes" id="UP000204221"/>
    </source>
</evidence>
<accession>A0A221W5Z5</accession>
<organism evidence="1 2">
    <name type="scientific">Actinoalloteichus hoggarensis</name>
    <dbReference type="NCBI Taxonomy" id="1470176"/>
    <lineage>
        <taxon>Bacteria</taxon>
        <taxon>Bacillati</taxon>
        <taxon>Actinomycetota</taxon>
        <taxon>Actinomycetes</taxon>
        <taxon>Pseudonocardiales</taxon>
        <taxon>Pseudonocardiaceae</taxon>
        <taxon>Actinoalloteichus</taxon>
    </lineage>
</organism>